<protein>
    <submittedName>
        <fullName evidence="3">Uncharacterized protein</fullName>
    </submittedName>
</protein>
<reference evidence="3 4" key="1">
    <citation type="submission" date="2018-08" db="EMBL/GenBank/DDBJ databases">
        <title>Genomic investigation of the strawberry pathogen Phytophthora fragariae indicates pathogenicity is determined by transcriptional variation in three key races.</title>
        <authorList>
            <person name="Adams T.M."/>
            <person name="Armitage A.D."/>
            <person name="Sobczyk M.K."/>
            <person name="Bates H.J."/>
            <person name="Dunwell J.M."/>
            <person name="Nellist C.F."/>
            <person name="Harrison R.J."/>
        </authorList>
    </citation>
    <scope>NUCLEOTIDE SEQUENCE [LARGE SCALE GENOMIC DNA]</scope>
    <source>
        <strain evidence="2 5">SCRP324</strain>
        <strain evidence="3 4">SCRP333</strain>
    </source>
</reference>
<evidence type="ECO:0000313" key="4">
    <source>
        <dbReference type="Proteomes" id="UP000434957"/>
    </source>
</evidence>
<keyword evidence="1" id="KW-0732">Signal</keyword>
<evidence type="ECO:0000313" key="5">
    <source>
        <dbReference type="Proteomes" id="UP000435112"/>
    </source>
</evidence>
<dbReference type="EMBL" id="QXFU01002607">
    <property type="protein sequence ID" value="KAE8983697.1"/>
    <property type="molecule type" value="Genomic_DNA"/>
</dbReference>
<name>A0A6A4E2E9_9STRA</name>
<keyword evidence="4" id="KW-1185">Reference proteome</keyword>
<evidence type="ECO:0000256" key="1">
    <source>
        <dbReference type="SAM" id="SignalP"/>
    </source>
</evidence>
<comment type="caution">
    <text evidence="3">The sequence shown here is derived from an EMBL/GenBank/DDBJ whole genome shotgun (WGS) entry which is preliminary data.</text>
</comment>
<evidence type="ECO:0000313" key="3">
    <source>
        <dbReference type="EMBL" id="KAE9312380.1"/>
    </source>
</evidence>
<gene>
    <name evidence="2" type="ORF">PR002_g23180</name>
    <name evidence="3" type="ORF">PR003_g19781</name>
</gene>
<dbReference type="Proteomes" id="UP000435112">
    <property type="component" value="Unassembled WGS sequence"/>
</dbReference>
<accession>A0A6A4E2E9</accession>
<dbReference type="AlphaFoldDB" id="A0A6A4E2E9"/>
<proteinExistence type="predicted"/>
<evidence type="ECO:0000313" key="2">
    <source>
        <dbReference type="EMBL" id="KAE8983697.1"/>
    </source>
</evidence>
<organism evidence="3 4">
    <name type="scientific">Phytophthora rubi</name>
    <dbReference type="NCBI Taxonomy" id="129364"/>
    <lineage>
        <taxon>Eukaryota</taxon>
        <taxon>Sar</taxon>
        <taxon>Stramenopiles</taxon>
        <taxon>Oomycota</taxon>
        <taxon>Peronosporomycetes</taxon>
        <taxon>Peronosporales</taxon>
        <taxon>Peronosporaceae</taxon>
        <taxon>Phytophthora</taxon>
    </lineage>
</organism>
<sequence>MTIAGWLYGRIVPLGCMAAGRLLAVWPNCAPGLYGRMVPLGCMTAGRLLAVWPLQVGCMAELCPGLYDRWTSAG</sequence>
<dbReference type="EMBL" id="QXFT01001696">
    <property type="protein sequence ID" value="KAE9312380.1"/>
    <property type="molecule type" value="Genomic_DNA"/>
</dbReference>
<feature type="chain" id="PRO_5036167485" evidence="1">
    <location>
        <begin position="25"/>
        <end position="74"/>
    </location>
</feature>
<dbReference type="Proteomes" id="UP000434957">
    <property type="component" value="Unassembled WGS sequence"/>
</dbReference>
<feature type="signal peptide" evidence="1">
    <location>
        <begin position="1"/>
        <end position="24"/>
    </location>
</feature>